<name>A0A1G6HHH6_9MICO</name>
<evidence type="ECO:0000313" key="2">
    <source>
        <dbReference type="Proteomes" id="UP000199039"/>
    </source>
</evidence>
<sequence length="349" mass="38586">MAFFGLFKGPDPHSWTELWELVDNLSGRVSAQYLGYMRTTAEGMSLETLLRAEEQYGKAMLLLDTEWHAKHLTRDPWVDADQTFGRRRFVRAMHSVIAAGPDAVVTVSADPAALSRYDSGSVPDLVARLVADEPVDLRTRVDGLLLNTVLHDVLTEKGAANQARWRRWSPSACRSDVHPKSMTNWPNVRASNQIAGRASYPFARFDPDASWLHVWTDFTPEGLETQNRTPAEDEWMLHRLEAVARVMEALGPENPPRIGTAPIFDVEVELYGYDPAEGAPEDAEDSDHNLDDGVLAVEYVIDFAVLAATAPEARADLLTQQIARAIMQGKEGLTAEATSALKELAHAAV</sequence>
<reference evidence="1 2" key="1">
    <citation type="submission" date="2016-09" db="EMBL/GenBank/DDBJ databases">
        <authorList>
            <person name="Capua I."/>
            <person name="De Benedictis P."/>
            <person name="Joannis T."/>
            <person name="Lombin L.H."/>
            <person name="Cattoli G."/>
        </authorList>
    </citation>
    <scope>NUCLEOTIDE SEQUENCE [LARGE SCALE GENOMIC DNA]</scope>
    <source>
        <strain evidence="1 2">ISLP-3</strain>
    </source>
</reference>
<gene>
    <name evidence="1" type="ORF">SAMN05216410_0978</name>
</gene>
<keyword evidence="2" id="KW-1185">Reference proteome</keyword>
<proteinExistence type="predicted"/>
<dbReference type="OrthoDB" id="5140706at2"/>
<dbReference type="RefSeq" id="WP_093181179.1">
    <property type="nucleotide sequence ID" value="NZ_FMYH01000001.1"/>
</dbReference>
<dbReference type="Proteomes" id="UP000199039">
    <property type="component" value="Unassembled WGS sequence"/>
</dbReference>
<protein>
    <submittedName>
        <fullName evidence="1">Uncharacterized protein</fullName>
    </submittedName>
</protein>
<accession>A0A1G6HHH6</accession>
<dbReference type="AlphaFoldDB" id="A0A1G6HHH6"/>
<dbReference type="STRING" id="1814289.SAMN05216410_0978"/>
<dbReference type="EMBL" id="FMYH01000001">
    <property type="protein sequence ID" value="SDB92886.1"/>
    <property type="molecule type" value="Genomic_DNA"/>
</dbReference>
<organism evidence="1 2">
    <name type="scientific">Sanguibacter gelidistatuariae</name>
    <dbReference type="NCBI Taxonomy" id="1814289"/>
    <lineage>
        <taxon>Bacteria</taxon>
        <taxon>Bacillati</taxon>
        <taxon>Actinomycetota</taxon>
        <taxon>Actinomycetes</taxon>
        <taxon>Micrococcales</taxon>
        <taxon>Sanguibacteraceae</taxon>
        <taxon>Sanguibacter</taxon>
    </lineage>
</organism>
<evidence type="ECO:0000313" key="1">
    <source>
        <dbReference type="EMBL" id="SDB92886.1"/>
    </source>
</evidence>